<organism evidence="1 2">
    <name type="scientific">Gimesia chilikensis</name>
    <dbReference type="NCBI Taxonomy" id="2605989"/>
    <lineage>
        <taxon>Bacteria</taxon>
        <taxon>Pseudomonadati</taxon>
        <taxon>Planctomycetota</taxon>
        <taxon>Planctomycetia</taxon>
        <taxon>Planctomycetales</taxon>
        <taxon>Planctomycetaceae</taxon>
        <taxon>Gimesia</taxon>
    </lineage>
</organism>
<name>A0A517PLF1_9PLAN</name>
<sequence length="70" mass="7888">MSNLITFVLDLSMIVSGVGIQKDLSDLHLDADCNPSEIQMLENTVNWDDNIIHQGVDVDERLLEKYSNLV</sequence>
<dbReference type="EMBL" id="CP036266">
    <property type="protein sequence ID" value="QDT20205.1"/>
    <property type="molecule type" value="Genomic_DNA"/>
</dbReference>
<keyword evidence="2" id="KW-1185">Reference proteome</keyword>
<dbReference type="RefSeq" id="WP_145182723.1">
    <property type="nucleotide sequence ID" value="NZ_CP036266.1"/>
</dbReference>
<reference evidence="1 2" key="1">
    <citation type="submission" date="2019-02" db="EMBL/GenBank/DDBJ databases">
        <title>Deep-cultivation of Planctomycetes and their phenomic and genomic characterization uncovers novel biology.</title>
        <authorList>
            <person name="Wiegand S."/>
            <person name="Jogler M."/>
            <person name="Boedeker C."/>
            <person name="Pinto D."/>
            <person name="Vollmers J."/>
            <person name="Rivas-Marin E."/>
            <person name="Kohn T."/>
            <person name="Peeters S.H."/>
            <person name="Heuer A."/>
            <person name="Rast P."/>
            <person name="Oberbeckmann S."/>
            <person name="Bunk B."/>
            <person name="Jeske O."/>
            <person name="Meyerdierks A."/>
            <person name="Storesund J.E."/>
            <person name="Kallscheuer N."/>
            <person name="Luecker S."/>
            <person name="Lage O.M."/>
            <person name="Pohl T."/>
            <person name="Merkel B.J."/>
            <person name="Hornburger P."/>
            <person name="Mueller R.-W."/>
            <person name="Bruemmer F."/>
            <person name="Labrenz M."/>
            <person name="Spormann A.M."/>
            <person name="Op den Camp H."/>
            <person name="Overmann J."/>
            <person name="Amann R."/>
            <person name="Jetten M.S.M."/>
            <person name="Mascher T."/>
            <person name="Medema M.H."/>
            <person name="Devos D.P."/>
            <person name="Kaster A.-K."/>
            <person name="Ovreas L."/>
            <person name="Rohde M."/>
            <person name="Galperin M.Y."/>
            <person name="Jogler C."/>
        </authorList>
    </citation>
    <scope>NUCLEOTIDE SEQUENCE [LARGE SCALE GENOMIC DNA]</scope>
    <source>
        <strain evidence="1 2">HG66A1</strain>
    </source>
</reference>
<dbReference type="AlphaFoldDB" id="A0A517PLF1"/>
<evidence type="ECO:0000313" key="1">
    <source>
        <dbReference type="EMBL" id="QDT20205.1"/>
    </source>
</evidence>
<gene>
    <name evidence="1" type="ORF">HG66A1_19900</name>
</gene>
<accession>A0A517PLF1</accession>
<dbReference type="Proteomes" id="UP000320421">
    <property type="component" value="Chromosome"/>
</dbReference>
<proteinExistence type="predicted"/>
<protein>
    <submittedName>
        <fullName evidence="1">Uncharacterized protein</fullName>
    </submittedName>
</protein>
<evidence type="ECO:0000313" key="2">
    <source>
        <dbReference type="Proteomes" id="UP000320421"/>
    </source>
</evidence>